<evidence type="ECO:0000313" key="6">
    <source>
        <dbReference type="EMBL" id="KAK9106378.1"/>
    </source>
</evidence>
<evidence type="ECO:0000256" key="4">
    <source>
        <dbReference type="SAM" id="MobiDB-lite"/>
    </source>
</evidence>
<evidence type="ECO:0000256" key="2">
    <source>
        <dbReference type="ARBA" id="ARBA00038006"/>
    </source>
</evidence>
<evidence type="ECO:0000256" key="1">
    <source>
        <dbReference type="ARBA" id="ARBA00023054"/>
    </source>
</evidence>
<evidence type="ECO:0000313" key="7">
    <source>
        <dbReference type="Proteomes" id="UP001420932"/>
    </source>
</evidence>
<evidence type="ECO:0000256" key="3">
    <source>
        <dbReference type="SAM" id="Coils"/>
    </source>
</evidence>
<dbReference type="GO" id="GO:0003779">
    <property type="term" value="F:actin binding"/>
    <property type="evidence" value="ECO:0007669"/>
    <property type="project" value="InterPro"/>
</dbReference>
<dbReference type="Proteomes" id="UP001420932">
    <property type="component" value="Unassembled WGS sequence"/>
</dbReference>
<reference evidence="6 7" key="1">
    <citation type="submission" date="2024-01" db="EMBL/GenBank/DDBJ databases">
        <title>Genome assemblies of Stephania.</title>
        <authorList>
            <person name="Yang L."/>
        </authorList>
    </citation>
    <scope>NUCLEOTIDE SEQUENCE [LARGE SCALE GENOMIC DNA]</scope>
    <source>
        <strain evidence="6">YNDBR</strain>
        <tissue evidence="6">Leaf</tissue>
    </source>
</reference>
<dbReference type="Pfam" id="PF07765">
    <property type="entry name" value="KIP1"/>
    <property type="match status" value="1"/>
</dbReference>
<dbReference type="InterPro" id="IPR011684">
    <property type="entry name" value="NAB"/>
</dbReference>
<comment type="similarity">
    <text evidence="2">Belongs to the NET family.</text>
</comment>
<dbReference type="InterPro" id="IPR051861">
    <property type="entry name" value="NET_actin-binding_domain"/>
</dbReference>
<name>A0AAP0HYH6_9MAGN</name>
<sequence length="330" mass="37843">MKTLAVNLHEEDDSDSFAERAENYYRKRPQLLNLLQDLYNGYLSLADRYCQTVIKQYRAASSSSSQSISALNFDVDDHGWTHFDSQQNDSDAESSLSYQAPPTSLTQQQQQQQVKQHELQEQNALDSDALVAQLVIKTVEYEFLAHELATLERCNSESSRKMDLQKSLLEVLESERLVLLGENARLGYSVNALTDENKGLTREVMLMKRKAGDLARCVLKMRADHRVCLLVRRIEDLQCQVFGLEKKNREYSEQLMEKKTENSECMEKNHASDCAAVTEKSKMGSTRWVKAETIFSKKASKTDSNKKWWGKVKKMDLFFLCGPNSNQQVQ</sequence>
<gene>
    <name evidence="6" type="ORF">Syun_022389</name>
</gene>
<feature type="region of interest" description="Disordered" evidence="4">
    <location>
        <begin position="82"/>
        <end position="119"/>
    </location>
</feature>
<proteinExistence type="inferred from homology"/>
<accession>A0AAP0HYH6</accession>
<keyword evidence="7" id="KW-1185">Reference proteome</keyword>
<comment type="caution">
    <text evidence="6">The sequence shown here is derived from an EMBL/GenBank/DDBJ whole genome shotgun (WGS) entry which is preliminary data.</text>
</comment>
<dbReference type="EMBL" id="JBBNAF010000010">
    <property type="protein sequence ID" value="KAK9106378.1"/>
    <property type="molecule type" value="Genomic_DNA"/>
</dbReference>
<keyword evidence="1 3" id="KW-0175">Coiled coil</keyword>
<dbReference type="PANTHER" id="PTHR32258">
    <property type="entry name" value="PROTEIN NETWORKED 4A"/>
    <property type="match status" value="1"/>
</dbReference>
<protein>
    <recommendedName>
        <fullName evidence="5">NAB domain-containing protein</fullName>
    </recommendedName>
</protein>
<dbReference type="PANTHER" id="PTHR32258:SF26">
    <property type="entry name" value="KINASE INTERACTING (KIP1-LIKE) FAMILY PROTEIN"/>
    <property type="match status" value="1"/>
</dbReference>
<feature type="coiled-coil region" evidence="3">
    <location>
        <begin position="234"/>
        <end position="268"/>
    </location>
</feature>
<feature type="compositionally biased region" description="Polar residues" evidence="4">
    <location>
        <begin position="83"/>
        <end position="106"/>
    </location>
</feature>
<dbReference type="AlphaFoldDB" id="A0AAP0HYH6"/>
<evidence type="ECO:0000259" key="5">
    <source>
        <dbReference type="PROSITE" id="PS51774"/>
    </source>
</evidence>
<feature type="domain" description="NAB" evidence="5">
    <location>
        <begin position="1"/>
        <end position="56"/>
    </location>
</feature>
<organism evidence="6 7">
    <name type="scientific">Stephania yunnanensis</name>
    <dbReference type="NCBI Taxonomy" id="152371"/>
    <lineage>
        <taxon>Eukaryota</taxon>
        <taxon>Viridiplantae</taxon>
        <taxon>Streptophyta</taxon>
        <taxon>Embryophyta</taxon>
        <taxon>Tracheophyta</taxon>
        <taxon>Spermatophyta</taxon>
        <taxon>Magnoliopsida</taxon>
        <taxon>Ranunculales</taxon>
        <taxon>Menispermaceae</taxon>
        <taxon>Menispermoideae</taxon>
        <taxon>Cissampelideae</taxon>
        <taxon>Stephania</taxon>
    </lineage>
</organism>
<dbReference type="PROSITE" id="PS51774">
    <property type="entry name" value="NAB"/>
    <property type="match status" value="1"/>
</dbReference>